<proteinExistence type="predicted"/>
<evidence type="ECO:0000313" key="2">
    <source>
        <dbReference type="EMBL" id="BFO15237.1"/>
    </source>
</evidence>
<dbReference type="AlphaFoldDB" id="A0AAT9HDF8"/>
<reference evidence="2" key="2">
    <citation type="submission" date="2024-07" db="EMBL/GenBank/DDBJ databases">
        <title>Streptomyces haneummycinica sp. nov., a new antibiotic-producing actinobacterium isolated from marine sediment.</title>
        <authorList>
            <person name="Uemura M."/>
            <person name="Hamada M."/>
            <person name="Hirano S."/>
            <person name="Kobayashi K."/>
            <person name="Ohshiro T."/>
            <person name="Kobayashi T."/>
            <person name="Terahara T."/>
        </authorList>
    </citation>
    <scope>NUCLEOTIDE SEQUENCE</scope>
    <source>
        <strain evidence="2">KM77-8</strain>
    </source>
</reference>
<gene>
    <name evidence="2" type="ORF">SHKM778_16250</name>
</gene>
<evidence type="ECO:0000256" key="1">
    <source>
        <dbReference type="SAM" id="MobiDB-lite"/>
    </source>
</evidence>
<dbReference type="EMBL" id="AP035768">
    <property type="protein sequence ID" value="BFO15237.1"/>
    <property type="molecule type" value="Genomic_DNA"/>
</dbReference>
<feature type="region of interest" description="Disordered" evidence="1">
    <location>
        <begin position="207"/>
        <end position="240"/>
    </location>
</feature>
<name>A0AAT9HDF8_9ACTN</name>
<feature type="compositionally biased region" description="Low complexity" evidence="1">
    <location>
        <begin position="227"/>
        <end position="240"/>
    </location>
</feature>
<accession>A0AAT9HDF8</accession>
<protein>
    <submittedName>
        <fullName evidence="2">Uncharacterized protein</fullName>
    </submittedName>
</protein>
<feature type="region of interest" description="Disordered" evidence="1">
    <location>
        <begin position="351"/>
        <end position="374"/>
    </location>
</feature>
<dbReference type="AntiFam" id="ANF00086">
    <property type="entry name" value="Shadow ORF (opposite lon)"/>
</dbReference>
<sequence length="374" mass="38197">MLGVEYGLGAPDVVGVLGALVPRDLQDRVEPGADPGALGRLVGGALQLVDLLERGLADLLRQAGGLDAGPVVVGLLALPLAAQLAQLLAHGFELAAQQELALLLVDALLDVLGDGLGDVLLGEVVAQLLGGEPEAGHRVGGLQQGGLLLGGQERRVAGVVGERGDVLDGLDPVDDLPGTALAQPRGGERLVLLDQFGHVSGQRLGHGLVDPGALHPQRGARPGGPGADPDAAPAADQGARVSVGQPADLLDRAQDAGGGVGPVDAWHQQHPRFPGRRGAGGGLGGLHRGAHLGIAQVQRNHHPGQHDLVVERQHRQGERCGLSSHDLPFGNQVELCRLNAGGRPNVPGAAFALSDHPRGYPRRPRPAGKGELPG</sequence>
<reference evidence="2" key="1">
    <citation type="submission" date="2024-06" db="EMBL/GenBank/DDBJ databases">
        <authorList>
            <consortium name="consrtm"/>
            <person name="Uemura M."/>
            <person name="Terahara T."/>
        </authorList>
    </citation>
    <scope>NUCLEOTIDE SEQUENCE</scope>
    <source>
        <strain evidence="2">KM77-8</strain>
    </source>
</reference>
<organism evidence="2">
    <name type="scientific">Streptomyces haneummycinicus</name>
    <dbReference type="NCBI Taxonomy" id="3074435"/>
    <lineage>
        <taxon>Bacteria</taxon>
        <taxon>Bacillati</taxon>
        <taxon>Actinomycetota</taxon>
        <taxon>Actinomycetes</taxon>
        <taxon>Kitasatosporales</taxon>
        <taxon>Streptomycetaceae</taxon>
        <taxon>Streptomyces</taxon>
    </lineage>
</organism>